<name>A0A4S8MZB2_DENBC</name>
<dbReference type="OrthoDB" id="3363734at2759"/>
<organism evidence="2 3">
    <name type="scientific">Dendrothele bispora (strain CBS 962.96)</name>
    <dbReference type="NCBI Taxonomy" id="1314807"/>
    <lineage>
        <taxon>Eukaryota</taxon>
        <taxon>Fungi</taxon>
        <taxon>Dikarya</taxon>
        <taxon>Basidiomycota</taxon>
        <taxon>Agaricomycotina</taxon>
        <taxon>Agaricomycetes</taxon>
        <taxon>Agaricomycetidae</taxon>
        <taxon>Agaricales</taxon>
        <taxon>Agaricales incertae sedis</taxon>
        <taxon>Dendrothele</taxon>
    </lineage>
</organism>
<dbReference type="EMBL" id="ML179035">
    <property type="protein sequence ID" value="THV08491.1"/>
    <property type="molecule type" value="Genomic_DNA"/>
</dbReference>
<evidence type="ECO:0008006" key="4">
    <source>
        <dbReference type="Google" id="ProtNLM"/>
    </source>
</evidence>
<feature type="compositionally biased region" description="Low complexity" evidence="1">
    <location>
        <begin position="403"/>
        <end position="415"/>
    </location>
</feature>
<dbReference type="Gene3D" id="3.30.710.10">
    <property type="entry name" value="Potassium Channel Kv1.1, Chain A"/>
    <property type="match status" value="1"/>
</dbReference>
<evidence type="ECO:0000313" key="2">
    <source>
        <dbReference type="EMBL" id="THV08491.1"/>
    </source>
</evidence>
<proteinExistence type="predicted"/>
<dbReference type="SUPFAM" id="SSF54695">
    <property type="entry name" value="POZ domain"/>
    <property type="match status" value="1"/>
</dbReference>
<feature type="region of interest" description="Disordered" evidence="1">
    <location>
        <begin position="398"/>
        <end position="529"/>
    </location>
</feature>
<dbReference type="Proteomes" id="UP000297245">
    <property type="component" value="Unassembled WGS sequence"/>
</dbReference>
<evidence type="ECO:0000256" key="1">
    <source>
        <dbReference type="SAM" id="MobiDB-lite"/>
    </source>
</evidence>
<feature type="compositionally biased region" description="Polar residues" evidence="1">
    <location>
        <begin position="8"/>
        <end position="32"/>
    </location>
</feature>
<feature type="compositionally biased region" description="Pro residues" evidence="1">
    <location>
        <begin position="117"/>
        <end position="130"/>
    </location>
</feature>
<reference evidence="2 3" key="1">
    <citation type="journal article" date="2019" name="Nat. Ecol. Evol.">
        <title>Megaphylogeny resolves global patterns of mushroom evolution.</title>
        <authorList>
            <person name="Varga T."/>
            <person name="Krizsan K."/>
            <person name="Foldi C."/>
            <person name="Dima B."/>
            <person name="Sanchez-Garcia M."/>
            <person name="Sanchez-Ramirez S."/>
            <person name="Szollosi G.J."/>
            <person name="Szarkandi J.G."/>
            <person name="Papp V."/>
            <person name="Albert L."/>
            <person name="Andreopoulos W."/>
            <person name="Angelini C."/>
            <person name="Antonin V."/>
            <person name="Barry K.W."/>
            <person name="Bougher N.L."/>
            <person name="Buchanan P."/>
            <person name="Buyck B."/>
            <person name="Bense V."/>
            <person name="Catcheside P."/>
            <person name="Chovatia M."/>
            <person name="Cooper J."/>
            <person name="Damon W."/>
            <person name="Desjardin D."/>
            <person name="Finy P."/>
            <person name="Geml J."/>
            <person name="Haridas S."/>
            <person name="Hughes K."/>
            <person name="Justo A."/>
            <person name="Karasinski D."/>
            <person name="Kautmanova I."/>
            <person name="Kiss B."/>
            <person name="Kocsube S."/>
            <person name="Kotiranta H."/>
            <person name="LaButti K.M."/>
            <person name="Lechner B.E."/>
            <person name="Liimatainen K."/>
            <person name="Lipzen A."/>
            <person name="Lukacs Z."/>
            <person name="Mihaltcheva S."/>
            <person name="Morgado L.N."/>
            <person name="Niskanen T."/>
            <person name="Noordeloos M.E."/>
            <person name="Ohm R.A."/>
            <person name="Ortiz-Santana B."/>
            <person name="Ovrebo C."/>
            <person name="Racz N."/>
            <person name="Riley R."/>
            <person name="Savchenko A."/>
            <person name="Shiryaev A."/>
            <person name="Soop K."/>
            <person name="Spirin V."/>
            <person name="Szebenyi C."/>
            <person name="Tomsovsky M."/>
            <person name="Tulloss R.E."/>
            <person name="Uehling J."/>
            <person name="Grigoriev I.V."/>
            <person name="Vagvolgyi C."/>
            <person name="Papp T."/>
            <person name="Martin F.M."/>
            <person name="Miettinen O."/>
            <person name="Hibbett D.S."/>
            <person name="Nagy L.G."/>
        </authorList>
    </citation>
    <scope>NUCLEOTIDE SEQUENCE [LARGE SCALE GENOMIC DNA]</scope>
    <source>
        <strain evidence="2 3">CBS 962.96</strain>
    </source>
</reference>
<dbReference type="InterPro" id="IPR011333">
    <property type="entry name" value="SKP1/BTB/POZ_sf"/>
</dbReference>
<feature type="compositionally biased region" description="Acidic residues" evidence="1">
    <location>
        <begin position="96"/>
        <end position="108"/>
    </location>
</feature>
<protein>
    <recommendedName>
        <fullName evidence="4">BTB domain-containing protein</fullName>
    </recommendedName>
</protein>
<accession>A0A4S8MZB2</accession>
<feature type="region of interest" description="Disordered" evidence="1">
    <location>
        <begin position="1"/>
        <end position="35"/>
    </location>
</feature>
<sequence>MIHRQRKSSLSLSNTMGWLSRSNSQPTTTNPAVHTHRSIELLSGNAKTLGTGATVVRTPDEALQDSGVRLAARKSESSLPSLPVEAEVIQYHDSDCTDNEDEDEDEDPLSSHDHESLPPPRPSRPCPTIPPVACSSPRPSRRSSLKAWGHSNRSSLEDEQQVPPLPASIFPSPPPPPFRVMLLSEVSTSKPDPSKIIVTLETCTTTYRTTLETLTSRPSHLSSYLKSLLQKSRPSSVSSEASVYSASSEDMSVYRHHLASQGHLDQSSYNIHVFLDRPSAPYAHILAYLRSHTGVPEQLESLPHSVRLQPSFSQSRLEALLDLRDEAAYLDLDDLHRLCLEEIRHRQPHPSLRSFTHTRGLGSTGGPGLGFWPTGVIHSQHASVQSLHTLVEPGQAAKEVITSSSSSSGEVSLSESDYHSVGPSIPAATKPAPMALDNSSVRSSSRSRSPPVPTPAPALVSSDSVSLKSPLPAPIKMGHTASGSLSMRYRNRSPPTDLWKGKHDSESVRSPTLSSRHRRNPSSPPAGWI</sequence>
<evidence type="ECO:0000313" key="3">
    <source>
        <dbReference type="Proteomes" id="UP000297245"/>
    </source>
</evidence>
<feature type="compositionally biased region" description="Pro residues" evidence="1">
    <location>
        <begin position="163"/>
        <end position="173"/>
    </location>
</feature>
<keyword evidence="3" id="KW-1185">Reference proteome</keyword>
<gene>
    <name evidence="2" type="ORF">K435DRAFT_959052</name>
</gene>
<feature type="region of interest" description="Disordered" evidence="1">
    <location>
        <begin position="95"/>
        <end position="173"/>
    </location>
</feature>
<dbReference type="AlphaFoldDB" id="A0A4S8MZB2"/>
<feature type="compositionally biased region" description="Low complexity" evidence="1">
    <location>
        <begin position="439"/>
        <end position="449"/>
    </location>
</feature>